<dbReference type="RefSeq" id="WP_369227303.1">
    <property type="nucleotide sequence ID" value="NZ_CP163441.1"/>
</dbReference>
<sequence length="269" mass="28263">MQIKSVRRVTVTAAVLGAVLATLSACEASQSGGAKNGLPGPHARVGPPRTPRTAGAGPAGQPDRAGPLGDPGRIPGVGERLQAEIPAGSGQVVAVYGEDKDSADSTVVLYTRDTRGTETGGWRPAGSWAAHNGRSGWTRDHHAGDGRSPVGVFTVTDAGGVLPDPGTRLSYAQGRDLYAPPRYWSPAYQHDFDYVIAIDYNRLRGTPPHDTTHPWGDGRGGSIWLHLDHGRGTSACIGLPKGAMEYLLRTLDPARDPVVVMGDRPTLLS</sequence>
<dbReference type="InterPro" id="IPR005490">
    <property type="entry name" value="LD_TPept_cat_dom"/>
</dbReference>
<dbReference type="Pfam" id="PF03734">
    <property type="entry name" value="YkuD"/>
    <property type="match status" value="1"/>
</dbReference>
<dbReference type="PROSITE" id="PS51257">
    <property type="entry name" value="PROKAR_LIPOPROTEIN"/>
    <property type="match status" value="1"/>
</dbReference>
<organism evidence="4">
    <name type="scientific">Streptomyces sp. R39</name>
    <dbReference type="NCBI Taxonomy" id="3238631"/>
    <lineage>
        <taxon>Bacteria</taxon>
        <taxon>Bacillati</taxon>
        <taxon>Actinomycetota</taxon>
        <taxon>Actinomycetes</taxon>
        <taxon>Kitasatosporales</taxon>
        <taxon>Streptomycetaceae</taxon>
        <taxon>Streptomyces</taxon>
    </lineage>
</organism>
<feature type="region of interest" description="Disordered" evidence="1">
    <location>
        <begin position="29"/>
        <end position="77"/>
    </location>
</feature>
<accession>A0AB39R1S2</accession>
<evidence type="ECO:0000256" key="2">
    <source>
        <dbReference type="SAM" id="SignalP"/>
    </source>
</evidence>
<dbReference type="PANTHER" id="PTHR38589:SF1">
    <property type="entry name" value="BLR0621 PROTEIN"/>
    <property type="match status" value="1"/>
</dbReference>
<dbReference type="EMBL" id="CP163441">
    <property type="protein sequence ID" value="XDQ48528.1"/>
    <property type="molecule type" value="Genomic_DNA"/>
</dbReference>
<proteinExistence type="predicted"/>
<dbReference type="CDD" id="cd16913">
    <property type="entry name" value="YkuD_like"/>
    <property type="match status" value="1"/>
</dbReference>
<gene>
    <name evidence="4" type="ORF">AB5J52_43220</name>
</gene>
<keyword evidence="2" id="KW-0732">Signal</keyword>
<evidence type="ECO:0000259" key="3">
    <source>
        <dbReference type="Pfam" id="PF03734"/>
    </source>
</evidence>
<evidence type="ECO:0000313" key="4">
    <source>
        <dbReference type="EMBL" id="XDQ48528.1"/>
    </source>
</evidence>
<dbReference type="GO" id="GO:0016740">
    <property type="term" value="F:transferase activity"/>
    <property type="evidence" value="ECO:0007669"/>
    <property type="project" value="InterPro"/>
</dbReference>
<evidence type="ECO:0000256" key="1">
    <source>
        <dbReference type="SAM" id="MobiDB-lite"/>
    </source>
</evidence>
<feature type="signal peptide" evidence="2">
    <location>
        <begin position="1"/>
        <end position="27"/>
    </location>
</feature>
<protein>
    <submittedName>
        <fullName evidence="4">L,D-transpeptidase family protein</fullName>
    </submittedName>
</protein>
<feature type="chain" id="PRO_5044231441" evidence="2">
    <location>
        <begin position="28"/>
        <end position="269"/>
    </location>
</feature>
<name>A0AB39R1S2_9ACTN</name>
<dbReference type="PANTHER" id="PTHR38589">
    <property type="entry name" value="BLR0621 PROTEIN"/>
    <property type="match status" value="1"/>
</dbReference>
<dbReference type="AlphaFoldDB" id="A0AB39R1S2"/>
<reference evidence="4" key="1">
    <citation type="submission" date="2024-07" db="EMBL/GenBank/DDBJ databases">
        <authorList>
            <person name="Yu S.T."/>
        </authorList>
    </citation>
    <scope>NUCLEOTIDE SEQUENCE</scope>
    <source>
        <strain evidence="4">R39</strain>
    </source>
</reference>
<feature type="domain" description="L,D-TPase catalytic" evidence="3">
    <location>
        <begin position="127"/>
        <end position="260"/>
    </location>
</feature>